<keyword evidence="1" id="KW-1133">Transmembrane helix</keyword>
<reference evidence="2" key="1">
    <citation type="submission" date="2015-10" db="EMBL/GenBank/DDBJ databases">
        <title>EvidentialGene: Evidence-directed Construction of Complete mRNA Transcriptomes without Genomes.</title>
        <authorList>
            <person name="Gilbert D.G."/>
        </authorList>
    </citation>
    <scope>NUCLEOTIDE SEQUENCE</scope>
</reference>
<keyword evidence="1" id="KW-0472">Membrane</keyword>
<dbReference type="Proteomes" id="UP000076858">
    <property type="component" value="Unassembled WGS sequence"/>
</dbReference>
<evidence type="ECO:0000313" key="3">
    <source>
        <dbReference type="EMBL" id="KZS09005.1"/>
    </source>
</evidence>
<evidence type="ECO:0000256" key="1">
    <source>
        <dbReference type="SAM" id="Phobius"/>
    </source>
</evidence>
<protein>
    <submittedName>
        <fullName evidence="2">Uncharacterized protein</fullName>
    </submittedName>
</protein>
<keyword evidence="1" id="KW-0812">Transmembrane</keyword>
<dbReference type="EMBL" id="GDIQ01057730">
    <property type="protein sequence ID" value="JAN37007.1"/>
    <property type="molecule type" value="Transcribed_RNA"/>
</dbReference>
<reference evidence="3 4" key="2">
    <citation type="submission" date="2016-03" db="EMBL/GenBank/DDBJ databases">
        <title>EvidentialGene: Evidence-directed Construction of Genes on Genomes.</title>
        <authorList>
            <person name="Gilbert D.G."/>
            <person name="Choi J.-H."/>
            <person name="Mockaitis K."/>
            <person name="Colbourne J."/>
            <person name="Pfrender M."/>
        </authorList>
    </citation>
    <scope>NUCLEOTIDE SEQUENCE [LARGE SCALE GENOMIC DNA]</scope>
    <source>
        <strain evidence="3 4">Xinb3</strain>
        <tissue evidence="3">Complete organism</tissue>
    </source>
</reference>
<name>A0A0P6G2Y7_9CRUS</name>
<gene>
    <name evidence="3" type="ORF">APZ42_026756</name>
</gene>
<evidence type="ECO:0000313" key="2">
    <source>
        <dbReference type="EMBL" id="JAN37007.1"/>
    </source>
</evidence>
<feature type="transmembrane region" description="Helical" evidence="1">
    <location>
        <begin position="33"/>
        <end position="51"/>
    </location>
</feature>
<sequence>MQKRRENETSVANLPGAGLNLPSLTHNVVDGHICFIAKLLSAPVFLFFYFVNSLSAV</sequence>
<keyword evidence="4" id="KW-1185">Reference proteome</keyword>
<dbReference type="AlphaFoldDB" id="A0A0P6G2Y7"/>
<evidence type="ECO:0000313" key="4">
    <source>
        <dbReference type="Proteomes" id="UP000076858"/>
    </source>
</evidence>
<organism evidence="2">
    <name type="scientific">Daphnia magna</name>
    <dbReference type="NCBI Taxonomy" id="35525"/>
    <lineage>
        <taxon>Eukaryota</taxon>
        <taxon>Metazoa</taxon>
        <taxon>Ecdysozoa</taxon>
        <taxon>Arthropoda</taxon>
        <taxon>Crustacea</taxon>
        <taxon>Branchiopoda</taxon>
        <taxon>Diplostraca</taxon>
        <taxon>Cladocera</taxon>
        <taxon>Anomopoda</taxon>
        <taxon>Daphniidae</taxon>
        <taxon>Daphnia</taxon>
    </lineage>
</organism>
<dbReference type="EMBL" id="LRGB01002121">
    <property type="protein sequence ID" value="KZS09005.1"/>
    <property type="molecule type" value="Genomic_DNA"/>
</dbReference>
<proteinExistence type="predicted"/>
<accession>A0A0P6G2Y7</accession>